<dbReference type="EMBL" id="QUMQ01000001">
    <property type="protein sequence ID" value="REF99766.1"/>
    <property type="molecule type" value="Genomic_DNA"/>
</dbReference>
<protein>
    <submittedName>
        <fullName evidence="9">Peptide/nickel transport system permease protein</fullName>
    </submittedName>
</protein>
<dbReference type="GO" id="GO:0005886">
    <property type="term" value="C:plasma membrane"/>
    <property type="evidence" value="ECO:0007669"/>
    <property type="project" value="UniProtKB-SubCell"/>
</dbReference>
<evidence type="ECO:0000256" key="7">
    <source>
        <dbReference type="RuleBase" id="RU363032"/>
    </source>
</evidence>
<dbReference type="Proteomes" id="UP000256913">
    <property type="component" value="Unassembled WGS sequence"/>
</dbReference>
<feature type="transmembrane region" description="Helical" evidence="7">
    <location>
        <begin position="207"/>
        <end position="228"/>
    </location>
</feature>
<evidence type="ECO:0000256" key="3">
    <source>
        <dbReference type="ARBA" id="ARBA00022475"/>
    </source>
</evidence>
<reference evidence="9 10" key="1">
    <citation type="submission" date="2018-08" db="EMBL/GenBank/DDBJ databases">
        <title>Sequencing the genomes of 1000 actinobacteria strains.</title>
        <authorList>
            <person name="Klenk H.-P."/>
        </authorList>
    </citation>
    <scope>NUCLEOTIDE SEQUENCE [LARGE SCALE GENOMIC DNA]</scope>
    <source>
        <strain evidence="9 10">DSM 44099</strain>
    </source>
</reference>
<dbReference type="PROSITE" id="PS50928">
    <property type="entry name" value="ABC_TM1"/>
    <property type="match status" value="1"/>
</dbReference>
<dbReference type="AlphaFoldDB" id="A0A3D9ZQX0"/>
<feature type="transmembrane region" description="Helical" evidence="7">
    <location>
        <begin position="263"/>
        <end position="283"/>
    </location>
</feature>
<dbReference type="GO" id="GO:0055085">
    <property type="term" value="P:transmembrane transport"/>
    <property type="evidence" value="ECO:0007669"/>
    <property type="project" value="InterPro"/>
</dbReference>
<dbReference type="Pfam" id="PF12911">
    <property type="entry name" value="OppC_N"/>
    <property type="match status" value="1"/>
</dbReference>
<dbReference type="Gene3D" id="1.10.3720.10">
    <property type="entry name" value="MetI-like"/>
    <property type="match status" value="1"/>
</dbReference>
<evidence type="ECO:0000256" key="2">
    <source>
        <dbReference type="ARBA" id="ARBA00022448"/>
    </source>
</evidence>
<keyword evidence="3" id="KW-1003">Cell membrane</keyword>
<evidence type="ECO:0000313" key="10">
    <source>
        <dbReference type="Proteomes" id="UP000256913"/>
    </source>
</evidence>
<proteinExistence type="inferred from homology"/>
<evidence type="ECO:0000313" key="9">
    <source>
        <dbReference type="EMBL" id="REF99766.1"/>
    </source>
</evidence>
<keyword evidence="2 7" id="KW-0813">Transport</keyword>
<dbReference type="InterPro" id="IPR035906">
    <property type="entry name" value="MetI-like_sf"/>
</dbReference>
<evidence type="ECO:0000256" key="4">
    <source>
        <dbReference type="ARBA" id="ARBA00022692"/>
    </source>
</evidence>
<gene>
    <name evidence="9" type="ORF">DFJ67_5810</name>
</gene>
<evidence type="ECO:0000259" key="8">
    <source>
        <dbReference type="PROSITE" id="PS50928"/>
    </source>
</evidence>
<dbReference type="InterPro" id="IPR025966">
    <property type="entry name" value="OppC_N"/>
</dbReference>
<dbReference type="SUPFAM" id="SSF161098">
    <property type="entry name" value="MetI-like"/>
    <property type="match status" value="1"/>
</dbReference>
<dbReference type="CDD" id="cd06261">
    <property type="entry name" value="TM_PBP2"/>
    <property type="match status" value="1"/>
</dbReference>
<organism evidence="9 10">
    <name type="scientific">Asanoa ferruginea</name>
    <dbReference type="NCBI Taxonomy" id="53367"/>
    <lineage>
        <taxon>Bacteria</taxon>
        <taxon>Bacillati</taxon>
        <taxon>Actinomycetota</taxon>
        <taxon>Actinomycetes</taxon>
        <taxon>Micromonosporales</taxon>
        <taxon>Micromonosporaceae</taxon>
        <taxon>Asanoa</taxon>
    </lineage>
</organism>
<evidence type="ECO:0000256" key="1">
    <source>
        <dbReference type="ARBA" id="ARBA00004651"/>
    </source>
</evidence>
<keyword evidence="4 7" id="KW-0812">Transmembrane</keyword>
<evidence type="ECO:0000256" key="6">
    <source>
        <dbReference type="ARBA" id="ARBA00023136"/>
    </source>
</evidence>
<dbReference type="PANTHER" id="PTHR43386">
    <property type="entry name" value="OLIGOPEPTIDE TRANSPORT SYSTEM PERMEASE PROTEIN APPC"/>
    <property type="match status" value="1"/>
</dbReference>
<feature type="transmembrane region" description="Helical" evidence="7">
    <location>
        <begin position="142"/>
        <end position="167"/>
    </location>
</feature>
<sequence>MAMLKGSSSLSFWARARRLLRRPGGWNVVVGGGILLGFVIVAVFAGLLSPHDPYAQDLVNKLKPPAWSGGGSMSHLLGTDYLGRDILSRLIYGARISLLVGVATAVGAAFIGVTTGVIGGYLGGWVDAAIQRVVVLFQAFPFILLAILLVAITGAGTWKVVVILVLSRWPAFNRVARSEALSQRTREYVLAAEAMGSHWFRLMNRHVLPAVVAPSIVVATFSISGAILGEAGLSFLGLGVPIATPTWGNMLADGRNFMYADPWLTIPPGVALFLIVIAANVMGDGIRDLTDPRLRNRAR</sequence>
<dbReference type="InterPro" id="IPR000515">
    <property type="entry name" value="MetI-like"/>
</dbReference>
<comment type="caution">
    <text evidence="9">The sequence shown here is derived from an EMBL/GenBank/DDBJ whole genome shotgun (WGS) entry which is preliminary data.</text>
</comment>
<name>A0A3D9ZQX0_9ACTN</name>
<feature type="transmembrane region" description="Helical" evidence="7">
    <location>
        <begin position="25"/>
        <end position="46"/>
    </location>
</feature>
<keyword evidence="6 7" id="KW-0472">Membrane</keyword>
<keyword evidence="10" id="KW-1185">Reference proteome</keyword>
<keyword evidence="5 7" id="KW-1133">Transmembrane helix</keyword>
<dbReference type="Pfam" id="PF00528">
    <property type="entry name" value="BPD_transp_1"/>
    <property type="match status" value="1"/>
</dbReference>
<comment type="similarity">
    <text evidence="7">Belongs to the binding-protein-dependent transport system permease family.</text>
</comment>
<feature type="domain" description="ABC transmembrane type-1" evidence="8">
    <location>
        <begin position="94"/>
        <end position="283"/>
    </location>
</feature>
<dbReference type="InterPro" id="IPR050366">
    <property type="entry name" value="BP-dependent_transpt_permease"/>
</dbReference>
<feature type="transmembrane region" description="Helical" evidence="7">
    <location>
        <begin position="96"/>
        <end position="122"/>
    </location>
</feature>
<accession>A0A3D9ZQX0</accession>
<evidence type="ECO:0000256" key="5">
    <source>
        <dbReference type="ARBA" id="ARBA00022989"/>
    </source>
</evidence>
<dbReference type="PANTHER" id="PTHR43386:SF1">
    <property type="entry name" value="D,D-DIPEPTIDE TRANSPORT SYSTEM PERMEASE PROTEIN DDPC-RELATED"/>
    <property type="match status" value="1"/>
</dbReference>
<comment type="subcellular location">
    <subcellularLocation>
        <location evidence="1 7">Cell membrane</location>
        <topology evidence="1 7">Multi-pass membrane protein</topology>
    </subcellularLocation>
</comment>